<evidence type="ECO:0000313" key="1">
    <source>
        <dbReference type="EMBL" id="KJL29683.1"/>
    </source>
</evidence>
<dbReference type="AlphaFoldDB" id="A0A0F0L991"/>
<dbReference type="RefSeq" id="WP_045249062.1">
    <property type="nucleotide sequence ID" value="NZ_JYIT01000047.1"/>
</dbReference>
<gene>
    <name evidence="1" type="ORF">RL72_00313</name>
</gene>
<dbReference type="PATRIC" id="fig|582680.7.peg.328"/>
<evidence type="ECO:0000313" key="2">
    <source>
        <dbReference type="Proteomes" id="UP000033448"/>
    </source>
</evidence>
<keyword evidence="2" id="KW-1185">Reference proteome</keyword>
<accession>A0A0F0L991</accession>
<organism evidence="1 2">
    <name type="scientific">Microbacterium azadirachtae</name>
    <dbReference type="NCBI Taxonomy" id="582680"/>
    <lineage>
        <taxon>Bacteria</taxon>
        <taxon>Bacillati</taxon>
        <taxon>Actinomycetota</taxon>
        <taxon>Actinomycetes</taxon>
        <taxon>Micrococcales</taxon>
        <taxon>Microbacteriaceae</taxon>
        <taxon>Microbacterium</taxon>
    </lineage>
</organism>
<reference evidence="1 2" key="1">
    <citation type="submission" date="2015-02" db="EMBL/GenBank/DDBJ databases">
        <title>Draft genome sequences of ten Microbacterium spp. with emphasis on heavy metal contaminated environments.</title>
        <authorList>
            <person name="Corretto E."/>
        </authorList>
    </citation>
    <scope>NUCLEOTIDE SEQUENCE [LARGE SCALE GENOMIC DNA]</scope>
    <source>
        <strain evidence="1 2">DSM 23848</strain>
    </source>
</reference>
<dbReference type="OrthoDB" id="3239759at2"/>
<protein>
    <submittedName>
        <fullName evidence="1">Uncharacterized protein</fullName>
    </submittedName>
</protein>
<proteinExistence type="predicted"/>
<sequence>MLQTTQPAFSTSEGLRVLLVRLHDAGPGAWRTDPEAAALMQYTIRKYAGLARKHRQEPEDAAPAAFDAMRTSSVRGADDPWAVVTRAVDITLKADEQAAGMLCSTHQARRAEYSGFHEAERFSDRETSITEYHPAFRVEAPEDTDDENDDRSEQARRALEETIALFVALDWPEDVTRAAIEYISGRLIETGSRRAAYESLRRDKHARALLDMPRVSWTTLLRVVLGSPDPTLGATNTGRGVLLRLTRGYPVAEIAADDDLALTIILANPITVRGGELT</sequence>
<dbReference type="EMBL" id="JYIT01000047">
    <property type="protein sequence ID" value="KJL29683.1"/>
    <property type="molecule type" value="Genomic_DNA"/>
</dbReference>
<comment type="caution">
    <text evidence="1">The sequence shown here is derived from an EMBL/GenBank/DDBJ whole genome shotgun (WGS) entry which is preliminary data.</text>
</comment>
<dbReference type="Proteomes" id="UP000033448">
    <property type="component" value="Unassembled WGS sequence"/>
</dbReference>
<name>A0A0F0L991_9MICO</name>